<dbReference type="PANTHER" id="PTHR45589">
    <property type="entry name" value="WD REPEAT DOMAIN 62, ISOFORM G"/>
    <property type="match status" value="1"/>
</dbReference>
<dbReference type="Pfam" id="PF00400">
    <property type="entry name" value="WD40"/>
    <property type="match status" value="2"/>
</dbReference>
<name>A0ABR2WWW5_9FUNG</name>
<feature type="coiled-coil region" evidence="2">
    <location>
        <begin position="984"/>
        <end position="1011"/>
    </location>
</feature>
<evidence type="ECO:0000313" key="5">
    <source>
        <dbReference type="EMBL" id="KAK9765991.1"/>
    </source>
</evidence>
<accession>A0ABR2WWW5</accession>
<sequence length="1371" mass="151779">MLQFLQSYQKRSSGKTSPHSPGGKPPIASLRRKVKETNKAPNATLKHILGLTTSQNSAFAVHPSQDIIAYSAGCVVVLYHYKKNKQIVFLQAIGATVQQPNASTEANKAVFSVSAAPVAPNNASQTKKALINAPKAISCLSFSSDGNYLAVGESGYRPRVLVWDWQVSVIVSELLGHKFGVSTVEFSPDMKYLVSIGFQHDGFLYAWDWKAGVMLASNKITSKVSALTFSNGGTYCITAGLRHIKYWYFDGYGNSNSLKTTKVMTGRSGILSGLSNNTFIDAACGRDKDGSEVMYSITSSGLLCQFSEGRVVQKWINLQVKRAYSICADDRYIACGCENGIIRLFEPETLRYLGTLPRPHQLDVDVTSPGYQPHTEGVYPNVIAVKVTSHSEKIACIYSDRSMFIWDIKNLERVGKYRSFLYHSNCIWNVETYPEVTHLPSSLDSYIPSNSFATCSSDGTIRFWNLEHLYSPSSITSPVVSPTSPGSISSYRGNIYSKELLRMLFIDQYQPVVSENLEDSSTSPRGANTTVIRSIKISADGRYLASGDKEGNLRVHDLLSMEQIVYQEAHNGDILTIDFSNPSTTGLPSMVATAGRDRLIHVFDANNSFTPIQTLDDHSAAITSLKFTDGGGVLISSSADKSIIFRKALPQLDTPFFTSYQNHFAKASVYDMDLDSTKPIIASVTQDKRFHLFGVESGKLEKSHRPESLDENNPDTNILKIALDPSGSFVATCCSDKSIRIFDVHNGNLIAKLYGHSEQVTSIKFSQDCTSLISTAGDGCIFIWSLSLAVTKQMLRNRRLLSPYSDYSTNRGNDMGNTMLQSPPKGLAKVRSMDNMNRDQDTAEMKDMSIMIDPRRVGTLPRRKVSEYNEHENARIHSPEGISKLNHSLNFPGINYTLDSSSVVSSNPPDIDKFPFSKAIKSPSQSSTDDEEIAHGATMESSDDEGCDDIIYLESPDDKLPASTTIEFTIEENKPTDPDQSSVEEEIPEEIQSLEGDVNELEEDEAFVESSGQYLDELFDSAQESNNSKRASHRQSMSAKFLSTSSVTTLKNILENIPEQDATETNVVEAHTKLCSSPIAASPTPSSQKTPYRHWRKRSCSLDFPIDTSDTFQIMTPPQRNKTDQELEHPRRALRNAGLLSVNTSKKDYSPKSLSPIPSPRLRQITPRKISTSSHESARTYRETKDTDDKVDSTTRSLQALSKILHLQRSLSQALDANRYLFQSPPRSSTEDDLTKKVCRGLTSLRGQIDSNLRKQGTKSPKPAATNNALGVLVEDDNSSNDTRYKNIKADEDEISVVESESNWTENTDHEDSAISTPSTPIYPGLTDVLEKYSDLLLKMVEEKMERMKGTTPEEAPAHVSFLTDNHPNDQ</sequence>
<feature type="region of interest" description="Disordered" evidence="3">
    <location>
        <begin position="1253"/>
        <end position="1283"/>
    </location>
</feature>
<reference evidence="5 6" key="1">
    <citation type="submission" date="2023-04" db="EMBL/GenBank/DDBJ databases">
        <title>Genome of Basidiobolus ranarum AG-B5.</title>
        <authorList>
            <person name="Stajich J.E."/>
            <person name="Carter-House D."/>
            <person name="Gryganskyi A."/>
        </authorList>
    </citation>
    <scope>NUCLEOTIDE SEQUENCE [LARGE SCALE GENOMIC DNA]</scope>
    <source>
        <strain evidence="5 6">AG-B5</strain>
    </source>
</reference>
<feature type="repeat" description="WD" evidence="1">
    <location>
        <begin position="753"/>
        <end position="787"/>
    </location>
</feature>
<evidence type="ECO:0000256" key="1">
    <source>
        <dbReference type="PROSITE-ProRule" id="PRU00221"/>
    </source>
</evidence>
<feature type="compositionally biased region" description="Polar residues" evidence="3">
    <location>
        <begin position="1253"/>
        <end position="1269"/>
    </location>
</feature>
<comment type="caution">
    <text evidence="5">The sequence shown here is derived from an EMBL/GenBank/DDBJ whole genome shotgun (WGS) entry which is preliminary data.</text>
</comment>
<dbReference type="InterPro" id="IPR036322">
    <property type="entry name" value="WD40_repeat_dom_sf"/>
</dbReference>
<feature type="compositionally biased region" description="Basic and acidic residues" evidence="3">
    <location>
        <begin position="1121"/>
        <end position="1131"/>
    </location>
</feature>
<feature type="region of interest" description="Disordered" evidence="3">
    <location>
        <begin position="1"/>
        <end position="28"/>
    </location>
</feature>
<feature type="repeat" description="WD" evidence="1">
    <location>
        <begin position="615"/>
        <end position="643"/>
    </location>
</feature>
<keyword evidence="6" id="KW-1185">Reference proteome</keyword>
<feature type="region of interest" description="Disordered" evidence="3">
    <location>
        <begin position="1347"/>
        <end position="1371"/>
    </location>
</feature>
<feature type="compositionally biased region" description="Basic and acidic residues" evidence="3">
    <location>
        <begin position="1176"/>
        <end position="1193"/>
    </location>
</feature>
<feature type="compositionally biased region" description="Polar residues" evidence="3">
    <location>
        <begin position="1108"/>
        <end position="1120"/>
    </location>
</feature>
<dbReference type="InterPro" id="IPR001680">
    <property type="entry name" value="WD40_rpt"/>
</dbReference>
<dbReference type="Pfam" id="PF24782">
    <property type="entry name" value="WD40_MABP1-WDR62_2nd"/>
    <property type="match status" value="1"/>
</dbReference>
<evidence type="ECO:0000259" key="4">
    <source>
        <dbReference type="Pfam" id="PF24782"/>
    </source>
</evidence>
<organism evidence="5 6">
    <name type="scientific">Basidiobolus ranarum</name>
    <dbReference type="NCBI Taxonomy" id="34480"/>
    <lineage>
        <taxon>Eukaryota</taxon>
        <taxon>Fungi</taxon>
        <taxon>Fungi incertae sedis</taxon>
        <taxon>Zoopagomycota</taxon>
        <taxon>Entomophthoromycotina</taxon>
        <taxon>Basidiobolomycetes</taxon>
        <taxon>Basidiobolales</taxon>
        <taxon>Basidiobolaceae</taxon>
        <taxon>Basidiobolus</taxon>
    </lineage>
</organism>
<keyword evidence="2" id="KW-0175">Coiled coil</keyword>
<gene>
    <name evidence="5" type="ORF">K7432_005252</name>
</gene>
<dbReference type="SMART" id="SM00320">
    <property type="entry name" value="WD40"/>
    <property type="match status" value="12"/>
</dbReference>
<keyword evidence="1" id="KW-0853">WD repeat</keyword>
<dbReference type="PANTHER" id="PTHR45589:SF1">
    <property type="entry name" value="WD REPEAT DOMAIN 62, ISOFORM G"/>
    <property type="match status" value="1"/>
</dbReference>
<dbReference type="SUPFAM" id="SSF50978">
    <property type="entry name" value="WD40 repeat-like"/>
    <property type="match status" value="2"/>
</dbReference>
<proteinExistence type="predicted"/>
<dbReference type="InterPro" id="IPR015943">
    <property type="entry name" value="WD40/YVTN_repeat-like_dom_sf"/>
</dbReference>
<feature type="region of interest" description="Disordered" evidence="3">
    <location>
        <begin position="1108"/>
        <end position="1193"/>
    </location>
</feature>
<dbReference type="InterPro" id="IPR056162">
    <property type="entry name" value="WD40_MABP1-WDR62_2nd"/>
</dbReference>
<protein>
    <recommendedName>
        <fullName evidence="4">MABP1/WDR62 second WD40 domain-containing protein</fullName>
    </recommendedName>
</protein>
<dbReference type="Proteomes" id="UP001479436">
    <property type="component" value="Unassembled WGS sequence"/>
</dbReference>
<evidence type="ECO:0000256" key="3">
    <source>
        <dbReference type="SAM" id="MobiDB-lite"/>
    </source>
</evidence>
<feature type="region of interest" description="Disordered" evidence="3">
    <location>
        <begin position="1299"/>
        <end position="1319"/>
    </location>
</feature>
<feature type="compositionally biased region" description="Polar residues" evidence="3">
    <location>
        <begin position="1"/>
        <end position="19"/>
    </location>
</feature>
<feature type="repeat" description="WD" evidence="1">
    <location>
        <begin position="711"/>
        <end position="752"/>
    </location>
</feature>
<feature type="region of interest" description="Disordered" evidence="3">
    <location>
        <begin position="914"/>
        <end position="946"/>
    </location>
</feature>
<dbReference type="InterPro" id="IPR052779">
    <property type="entry name" value="WDR62"/>
</dbReference>
<dbReference type="PROSITE" id="PS50294">
    <property type="entry name" value="WD_REPEATS_REGION"/>
    <property type="match status" value="1"/>
</dbReference>
<dbReference type="EMBL" id="JASJQH010000202">
    <property type="protein sequence ID" value="KAK9765991.1"/>
    <property type="molecule type" value="Genomic_DNA"/>
</dbReference>
<dbReference type="Gene3D" id="2.130.10.10">
    <property type="entry name" value="YVTN repeat-like/Quinoprotein amine dehydrogenase"/>
    <property type="match status" value="4"/>
</dbReference>
<feature type="domain" description="MABP1/WDR62 second WD40" evidence="4">
    <location>
        <begin position="427"/>
        <end position="786"/>
    </location>
</feature>
<dbReference type="PROSITE" id="PS50082">
    <property type="entry name" value="WD_REPEATS_2"/>
    <property type="match status" value="3"/>
</dbReference>
<evidence type="ECO:0000313" key="6">
    <source>
        <dbReference type="Proteomes" id="UP001479436"/>
    </source>
</evidence>
<evidence type="ECO:0000256" key="2">
    <source>
        <dbReference type="SAM" id="Coils"/>
    </source>
</evidence>